<accession>A0A5N5XDF7</accession>
<feature type="compositionally biased region" description="Basic and acidic residues" evidence="8">
    <location>
        <begin position="238"/>
        <end position="247"/>
    </location>
</feature>
<dbReference type="GO" id="GO:0000978">
    <property type="term" value="F:RNA polymerase II cis-regulatory region sequence-specific DNA binding"/>
    <property type="evidence" value="ECO:0007669"/>
    <property type="project" value="TreeGrafter"/>
</dbReference>
<organism evidence="10 11">
    <name type="scientific">Aspergillus leporis</name>
    <dbReference type="NCBI Taxonomy" id="41062"/>
    <lineage>
        <taxon>Eukaryota</taxon>
        <taxon>Fungi</taxon>
        <taxon>Dikarya</taxon>
        <taxon>Ascomycota</taxon>
        <taxon>Pezizomycotina</taxon>
        <taxon>Eurotiomycetes</taxon>
        <taxon>Eurotiomycetidae</taxon>
        <taxon>Eurotiales</taxon>
        <taxon>Aspergillaceae</taxon>
        <taxon>Aspergillus</taxon>
        <taxon>Aspergillus subgen. Circumdati</taxon>
    </lineage>
</organism>
<evidence type="ECO:0000259" key="9">
    <source>
        <dbReference type="PROSITE" id="PS50157"/>
    </source>
</evidence>
<evidence type="ECO:0000256" key="3">
    <source>
        <dbReference type="ARBA" id="ARBA00022737"/>
    </source>
</evidence>
<gene>
    <name evidence="10" type="ORF">BDV29DRAFT_168318</name>
</gene>
<feature type="region of interest" description="Disordered" evidence="8">
    <location>
        <begin position="348"/>
        <end position="377"/>
    </location>
</feature>
<dbReference type="InterPro" id="IPR013087">
    <property type="entry name" value="Znf_C2H2_type"/>
</dbReference>
<dbReference type="AlphaFoldDB" id="A0A5N5XDF7"/>
<protein>
    <recommendedName>
        <fullName evidence="9">C2H2-type domain-containing protein</fullName>
    </recommendedName>
</protein>
<feature type="domain" description="C2H2-type" evidence="9">
    <location>
        <begin position="138"/>
        <end position="170"/>
    </location>
</feature>
<dbReference type="Proteomes" id="UP000326565">
    <property type="component" value="Unassembled WGS sequence"/>
</dbReference>
<evidence type="ECO:0000256" key="6">
    <source>
        <dbReference type="ARBA" id="ARBA00023242"/>
    </source>
</evidence>
<dbReference type="SUPFAM" id="SSF57667">
    <property type="entry name" value="beta-beta-alpha zinc fingers"/>
    <property type="match status" value="2"/>
</dbReference>
<dbReference type="FunFam" id="3.30.160.60:FF:000201">
    <property type="entry name" value="C2H2 finger domain protein (Gli3)"/>
    <property type="match status" value="1"/>
</dbReference>
<evidence type="ECO:0000313" key="10">
    <source>
        <dbReference type="EMBL" id="KAB8077372.1"/>
    </source>
</evidence>
<feature type="compositionally biased region" description="Polar residues" evidence="8">
    <location>
        <begin position="1"/>
        <end position="14"/>
    </location>
</feature>
<evidence type="ECO:0000256" key="2">
    <source>
        <dbReference type="ARBA" id="ARBA00022723"/>
    </source>
</evidence>
<dbReference type="Pfam" id="PF23561">
    <property type="entry name" value="zf-C2H2_15"/>
    <property type="match status" value="1"/>
</dbReference>
<dbReference type="PANTHER" id="PTHR45718">
    <property type="entry name" value="TRANSCRIPTIONAL ACTIVATOR CUBITUS INTERRUPTUS"/>
    <property type="match status" value="1"/>
</dbReference>
<dbReference type="InterPro" id="IPR043359">
    <property type="entry name" value="GLI-like"/>
</dbReference>
<keyword evidence="3" id="KW-0677">Repeat</keyword>
<dbReference type="GO" id="GO:0005634">
    <property type="term" value="C:nucleus"/>
    <property type="evidence" value="ECO:0007669"/>
    <property type="project" value="UniProtKB-SubCell"/>
</dbReference>
<dbReference type="FunFam" id="3.30.160.60:FF:000031">
    <property type="entry name" value="GLI family zinc finger 3"/>
    <property type="match status" value="1"/>
</dbReference>
<dbReference type="PROSITE" id="PS50157">
    <property type="entry name" value="ZINC_FINGER_C2H2_2"/>
    <property type="match status" value="2"/>
</dbReference>
<keyword evidence="2" id="KW-0479">Metal-binding</keyword>
<feature type="compositionally biased region" description="Polar residues" evidence="8">
    <location>
        <begin position="47"/>
        <end position="57"/>
    </location>
</feature>
<dbReference type="Pfam" id="PF00096">
    <property type="entry name" value="zf-C2H2"/>
    <property type="match status" value="1"/>
</dbReference>
<proteinExistence type="predicted"/>
<sequence length="377" mass="41795">MTESPGSPLSSIASDMSDREEMKQGFSPSASNMPPSKRRRTGVASWDRNTPVSTTFQDDIPPASPSSSISSDTSGDIPNSPGILALIGGSQDDDYSGQGNDQVTVCRWEGCDAGDLGNMDDLVQHIHNEHVGSRQKKYSCEWSDCTRKGQTHASGYALRAHMRSHTREKPFYCALPECDRSFTRSDALAKHMRTVHETEALRPSDPVPKHHNAPSVAGTPAGTPASKLQRIRLKLSHPPKDDADRYSESANEEPAGTEDFDEYEIPEFSPEIGFDEHELSLPPQQLYRLLRRQIHWAEKEGVNLRDEWERIKQKRKFSFLEKEAIIEDVCDAELRLISLLMGSDVVSSAAPTNGVKQQPDATDRETKPVPESESVPA</sequence>
<dbReference type="InterPro" id="IPR056436">
    <property type="entry name" value="Znf-C2H2_ZIC1-5/GLI1-3-like"/>
</dbReference>
<reference evidence="10 11" key="1">
    <citation type="submission" date="2019-04" db="EMBL/GenBank/DDBJ databases">
        <title>Friends and foes A comparative genomics study of 23 Aspergillus species from section Flavi.</title>
        <authorList>
            <consortium name="DOE Joint Genome Institute"/>
            <person name="Kjaerbolling I."/>
            <person name="Vesth T."/>
            <person name="Frisvad J.C."/>
            <person name="Nybo J.L."/>
            <person name="Theobald S."/>
            <person name="Kildgaard S."/>
            <person name="Isbrandt T."/>
            <person name="Kuo A."/>
            <person name="Sato A."/>
            <person name="Lyhne E.K."/>
            <person name="Kogle M.E."/>
            <person name="Wiebenga A."/>
            <person name="Kun R.S."/>
            <person name="Lubbers R.J."/>
            <person name="Makela M.R."/>
            <person name="Barry K."/>
            <person name="Chovatia M."/>
            <person name="Clum A."/>
            <person name="Daum C."/>
            <person name="Haridas S."/>
            <person name="He G."/>
            <person name="LaButti K."/>
            <person name="Lipzen A."/>
            <person name="Mondo S."/>
            <person name="Riley R."/>
            <person name="Salamov A."/>
            <person name="Simmons B.A."/>
            <person name="Magnuson J.K."/>
            <person name="Henrissat B."/>
            <person name="Mortensen U.H."/>
            <person name="Larsen T.O."/>
            <person name="Devries R.P."/>
            <person name="Grigoriev I.V."/>
            <person name="Machida M."/>
            <person name="Baker S.E."/>
            <person name="Andersen M.R."/>
        </authorList>
    </citation>
    <scope>NUCLEOTIDE SEQUENCE [LARGE SCALE GENOMIC DNA]</scope>
    <source>
        <strain evidence="10 11">CBS 151.66</strain>
    </source>
</reference>
<dbReference type="EMBL" id="ML732169">
    <property type="protein sequence ID" value="KAB8077372.1"/>
    <property type="molecule type" value="Genomic_DNA"/>
</dbReference>
<evidence type="ECO:0000256" key="7">
    <source>
        <dbReference type="PROSITE-ProRule" id="PRU00042"/>
    </source>
</evidence>
<comment type="subcellular location">
    <subcellularLocation>
        <location evidence="1">Nucleus</location>
    </subcellularLocation>
</comment>
<feature type="compositionally biased region" description="Basic and acidic residues" evidence="8">
    <location>
        <begin position="361"/>
        <end position="370"/>
    </location>
</feature>
<dbReference type="OrthoDB" id="3214149at2759"/>
<dbReference type="PANTHER" id="PTHR45718:SF4">
    <property type="entry name" value="TRANSCRIPTIONAL ACTIVATOR CUBITUS INTERRUPTUS"/>
    <property type="match status" value="1"/>
</dbReference>
<dbReference type="SMART" id="SM00355">
    <property type="entry name" value="ZnF_C2H2"/>
    <property type="match status" value="3"/>
</dbReference>
<dbReference type="GO" id="GO:0008270">
    <property type="term" value="F:zinc ion binding"/>
    <property type="evidence" value="ECO:0007669"/>
    <property type="project" value="UniProtKB-KW"/>
</dbReference>
<evidence type="ECO:0000313" key="11">
    <source>
        <dbReference type="Proteomes" id="UP000326565"/>
    </source>
</evidence>
<keyword evidence="4 7" id="KW-0863">Zinc-finger</keyword>
<dbReference type="GO" id="GO:0000981">
    <property type="term" value="F:DNA-binding transcription factor activity, RNA polymerase II-specific"/>
    <property type="evidence" value="ECO:0007669"/>
    <property type="project" value="TreeGrafter"/>
</dbReference>
<feature type="compositionally biased region" description="Low complexity" evidence="8">
    <location>
        <begin position="58"/>
        <end position="78"/>
    </location>
</feature>
<keyword evidence="6" id="KW-0539">Nucleus</keyword>
<feature type="domain" description="C2H2-type" evidence="9">
    <location>
        <begin position="171"/>
        <end position="201"/>
    </location>
</feature>
<dbReference type="Gene3D" id="3.30.160.60">
    <property type="entry name" value="Classic Zinc Finger"/>
    <property type="match status" value="3"/>
</dbReference>
<feature type="region of interest" description="Disordered" evidence="8">
    <location>
        <begin position="198"/>
        <end position="263"/>
    </location>
</feature>
<feature type="compositionally biased region" description="Polar residues" evidence="8">
    <location>
        <begin position="348"/>
        <end position="360"/>
    </location>
</feature>
<evidence type="ECO:0000256" key="4">
    <source>
        <dbReference type="ARBA" id="ARBA00022771"/>
    </source>
</evidence>
<name>A0A5N5XDF7_9EURO</name>
<feature type="region of interest" description="Disordered" evidence="8">
    <location>
        <begin position="1"/>
        <end position="98"/>
    </location>
</feature>
<evidence type="ECO:0000256" key="8">
    <source>
        <dbReference type="SAM" id="MobiDB-lite"/>
    </source>
</evidence>
<evidence type="ECO:0000256" key="1">
    <source>
        <dbReference type="ARBA" id="ARBA00004123"/>
    </source>
</evidence>
<dbReference type="InterPro" id="IPR036236">
    <property type="entry name" value="Znf_C2H2_sf"/>
</dbReference>
<dbReference type="PROSITE" id="PS00028">
    <property type="entry name" value="ZINC_FINGER_C2H2_1"/>
    <property type="match status" value="1"/>
</dbReference>
<evidence type="ECO:0000256" key="5">
    <source>
        <dbReference type="ARBA" id="ARBA00022833"/>
    </source>
</evidence>
<keyword evidence="11" id="KW-1185">Reference proteome</keyword>
<keyword evidence="5" id="KW-0862">Zinc</keyword>